<evidence type="ECO:0000313" key="2">
    <source>
        <dbReference type="Proteomes" id="UP000316621"/>
    </source>
</evidence>
<dbReference type="EMBL" id="CM010718">
    <property type="protein sequence ID" value="RZC57572.1"/>
    <property type="molecule type" value="Genomic_DNA"/>
</dbReference>
<evidence type="ECO:0000313" key="1">
    <source>
        <dbReference type="EMBL" id="RZC57572.1"/>
    </source>
</evidence>
<reference evidence="1 2" key="1">
    <citation type="journal article" date="2018" name="Science">
        <title>The opium poppy genome and morphinan production.</title>
        <authorList>
            <person name="Guo L."/>
            <person name="Winzer T."/>
            <person name="Yang X."/>
            <person name="Li Y."/>
            <person name="Ning Z."/>
            <person name="He Z."/>
            <person name="Teodor R."/>
            <person name="Lu Y."/>
            <person name="Bowser T.A."/>
            <person name="Graham I.A."/>
            <person name="Ye K."/>
        </authorList>
    </citation>
    <scope>NUCLEOTIDE SEQUENCE [LARGE SCALE GENOMIC DNA]</scope>
    <source>
        <strain evidence="2">cv. HN1</strain>
        <tissue evidence="1">Leaves</tissue>
    </source>
</reference>
<name>A0A4Y7JBY2_PAPSO</name>
<organism evidence="1 2">
    <name type="scientific">Papaver somniferum</name>
    <name type="common">Opium poppy</name>
    <dbReference type="NCBI Taxonomy" id="3469"/>
    <lineage>
        <taxon>Eukaryota</taxon>
        <taxon>Viridiplantae</taxon>
        <taxon>Streptophyta</taxon>
        <taxon>Embryophyta</taxon>
        <taxon>Tracheophyta</taxon>
        <taxon>Spermatophyta</taxon>
        <taxon>Magnoliopsida</taxon>
        <taxon>Ranunculales</taxon>
        <taxon>Papaveraceae</taxon>
        <taxon>Papaveroideae</taxon>
        <taxon>Papaver</taxon>
    </lineage>
</organism>
<accession>A0A4Y7JBY2</accession>
<keyword evidence="2" id="KW-1185">Reference proteome</keyword>
<dbReference type="AlphaFoldDB" id="A0A4Y7JBY2"/>
<dbReference type="Proteomes" id="UP000316621">
    <property type="component" value="Chromosome 4"/>
</dbReference>
<sequence>MLLEFRGHIDITVSGKRFKLKEHHTGMKALYSIVVVRLHEPPAVLLLVTQRSAELISMW</sequence>
<dbReference type="Gramene" id="RZC57572">
    <property type="protein sequence ID" value="RZC57572"/>
    <property type="gene ID" value="C5167_004879"/>
</dbReference>
<protein>
    <submittedName>
        <fullName evidence="1">Uncharacterized protein</fullName>
    </submittedName>
</protein>
<gene>
    <name evidence="1" type="ORF">C5167_004879</name>
</gene>
<proteinExistence type="predicted"/>